<dbReference type="GO" id="GO:0019464">
    <property type="term" value="P:glycine decarboxylation via glycine cleavage system"/>
    <property type="evidence" value="ECO:0007669"/>
    <property type="project" value="InterPro"/>
</dbReference>
<feature type="domain" description="Aminotransferase class V" evidence="6">
    <location>
        <begin position="165"/>
        <end position="295"/>
    </location>
</feature>
<evidence type="ECO:0000313" key="8">
    <source>
        <dbReference type="EMBL" id="SUZ61118.1"/>
    </source>
</evidence>
<dbReference type="Pfam" id="PF21478">
    <property type="entry name" value="GcvP2_C"/>
    <property type="match status" value="1"/>
</dbReference>
<reference evidence="8" key="1">
    <citation type="submission" date="2018-05" db="EMBL/GenBank/DDBJ databases">
        <authorList>
            <person name="Lanie J.A."/>
            <person name="Ng W.-L."/>
            <person name="Kazmierczak K.M."/>
            <person name="Andrzejewski T.M."/>
            <person name="Davidsen T.M."/>
            <person name="Wayne K.J."/>
            <person name="Tettelin H."/>
            <person name="Glass J.I."/>
            <person name="Rusch D."/>
            <person name="Podicherti R."/>
            <person name="Tsui H.-C.T."/>
            <person name="Winkler M.E."/>
        </authorList>
    </citation>
    <scope>NUCLEOTIDE SEQUENCE</scope>
</reference>
<keyword evidence="2" id="KW-0663">Pyridoxal phosphate</keyword>
<dbReference type="InterPro" id="IPR015424">
    <property type="entry name" value="PyrdxlP-dep_Trfase"/>
</dbReference>
<dbReference type="Pfam" id="PF00266">
    <property type="entry name" value="Aminotran_5"/>
    <property type="match status" value="1"/>
</dbReference>
<evidence type="ECO:0000259" key="7">
    <source>
        <dbReference type="Pfam" id="PF21478"/>
    </source>
</evidence>
<dbReference type="InterPro" id="IPR049316">
    <property type="entry name" value="GDC-P_C"/>
</dbReference>
<name>A0A381P4H2_9ZZZZ</name>
<feature type="region of interest" description="Disordered" evidence="5">
    <location>
        <begin position="486"/>
        <end position="506"/>
    </location>
</feature>
<evidence type="ECO:0000256" key="3">
    <source>
        <dbReference type="ARBA" id="ARBA00023002"/>
    </source>
</evidence>
<accession>A0A381P4H2</accession>
<dbReference type="EMBL" id="UINC01000781">
    <property type="protein sequence ID" value="SUZ61118.1"/>
    <property type="molecule type" value="Genomic_DNA"/>
</dbReference>
<keyword evidence="3" id="KW-0560">Oxidoreductase</keyword>
<evidence type="ECO:0000256" key="1">
    <source>
        <dbReference type="ARBA" id="ARBA00012134"/>
    </source>
</evidence>
<dbReference type="InterPro" id="IPR023012">
    <property type="entry name" value="GcvPB"/>
</dbReference>
<dbReference type="Gene3D" id="3.40.640.10">
    <property type="entry name" value="Type I PLP-dependent aspartate aminotransferase-like (Major domain)"/>
    <property type="match status" value="1"/>
</dbReference>
<gene>
    <name evidence="8" type="ORF">METZ01_LOCUS13972</name>
</gene>
<dbReference type="GO" id="GO:0030170">
    <property type="term" value="F:pyridoxal phosphate binding"/>
    <property type="evidence" value="ECO:0007669"/>
    <property type="project" value="TreeGrafter"/>
</dbReference>
<dbReference type="GO" id="GO:0004375">
    <property type="term" value="F:glycine dehydrogenase (decarboxylating) activity"/>
    <property type="evidence" value="ECO:0007669"/>
    <property type="project" value="UniProtKB-EC"/>
</dbReference>
<organism evidence="8">
    <name type="scientific">marine metagenome</name>
    <dbReference type="NCBI Taxonomy" id="408172"/>
    <lineage>
        <taxon>unclassified sequences</taxon>
        <taxon>metagenomes</taxon>
        <taxon>ecological metagenomes</taxon>
    </lineage>
</organism>
<protein>
    <recommendedName>
        <fullName evidence="1">glycine dehydrogenase (aminomethyl-transferring)</fullName>
        <ecNumber evidence="1">1.4.4.2</ecNumber>
    </recommendedName>
</protein>
<dbReference type="EC" id="1.4.4.2" evidence="1"/>
<dbReference type="GO" id="GO:0016594">
    <property type="term" value="F:glycine binding"/>
    <property type="evidence" value="ECO:0007669"/>
    <property type="project" value="TreeGrafter"/>
</dbReference>
<evidence type="ECO:0000259" key="6">
    <source>
        <dbReference type="Pfam" id="PF00266"/>
    </source>
</evidence>
<dbReference type="InterPro" id="IPR000192">
    <property type="entry name" value="Aminotrans_V_dom"/>
</dbReference>
<dbReference type="FunFam" id="3.90.1150.10:FF:000014">
    <property type="entry name" value="Probable glycine dehydrogenase (decarboxylating) subunit 2"/>
    <property type="match status" value="1"/>
</dbReference>
<dbReference type="Gene3D" id="3.90.1150.10">
    <property type="entry name" value="Aspartate Aminotransferase, domain 1"/>
    <property type="match status" value="1"/>
</dbReference>
<dbReference type="PANTHER" id="PTHR11773">
    <property type="entry name" value="GLYCINE DEHYDROGENASE, DECARBOXYLATING"/>
    <property type="match status" value="1"/>
</dbReference>
<evidence type="ECO:0000256" key="4">
    <source>
        <dbReference type="ARBA" id="ARBA00049026"/>
    </source>
</evidence>
<dbReference type="InterPro" id="IPR020581">
    <property type="entry name" value="GDC_P"/>
</dbReference>
<dbReference type="GO" id="GO:0005829">
    <property type="term" value="C:cytosol"/>
    <property type="evidence" value="ECO:0007669"/>
    <property type="project" value="TreeGrafter"/>
</dbReference>
<dbReference type="NCBIfam" id="NF003346">
    <property type="entry name" value="PRK04366.1"/>
    <property type="match status" value="1"/>
</dbReference>
<dbReference type="PANTHER" id="PTHR11773:SF1">
    <property type="entry name" value="GLYCINE DEHYDROGENASE (DECARBOXYLATING), MITOCHONDRIAL"/>
    <property type="match status" value="1"/>
</dbReference>
<dbReference type="Gene3D" id="6.20.440.10">
    <property type="match status" value="1"/>
</dbReference>
<evidence type="ECO:0000256" key="2">
    <source>
        <dbReference type="ARBA" id="ARBA00022898"/>
    </source>
</evidence>
<dbReference type="SUPFAM" id="SSF53383">
    <property type="entry name" value="PLP-dependent transferases"/>
    <property type="match status" value="1"/>
</dbReference>
<dbReference type="HAMAP" id="MF_00713">
    <property type="entry name" value="GcvPB"/>
    <property type="match status" value="1"/>
</dbReference>
<dbReference type="InterPro" id="IPR015421">
    <property type="entry name" value="PyrdxlP-dep_Trfase_major"/>
</dbReference>
<dbReference type="GO" id="GO:0005960">
    <property type="term" value="C:glycine cleavage complex"/>
    <property type="evidence" value="ECO:0007669"/>
    <property type="project" value="TreeGrafter"/>
</dbReference>
<dbReference type="FunFam" id="3.40.640.10:FF:000224">
    <property type="entry name" value="Probable glycine dehydrogenase (decarboxylating) subunit 2"/>
    <property type="match status" value="1"/>
</dbReference>
<dbReference type="AlphaFoldDB" id="A0A381P4H2"/>
<dbReference type="CDD" id="cd00613">
    <property type="entry name" value="GDC-P"/>
    <property type="match status" value="1"/>
</dbReference>
<feature type="domain" description="Glycine dehydrogenase C-terminal" evidence="7">
    <location>
        <begin position="368"/>
        <end position="464"/>
    </location>
</feature>
<evidence type="ECO:0000256" key="5">
    <source>
        <dbReference type="SAM" id="MobiDB-lite"/>
    </source>
</evidence>
<sequence length="506" mass="55898">MMNKPQALNDSLTGIKGLVFNEPLLFEMGSPGRTAYSLPKCDVPEVELEAILPATEIRNPIDNLPELTELDVVRHFTRLSQWNFSIDTNFYPLGSCTMKYNPKVNNETASLPGFAQHHPYTPEALSQGSLQLMFELQEYLKEISGMEHVSLQPAAGAHGELAGMLMIHAYHSAQGTQRKKVILPDSAHGTNPASAALCGYSVVQIQSDERGLIDPKKLESLMDEETAAIMLTNPNTLGIFETDILKISEIVHSKGGLVYCDGANLNAVMGKTKMNRMGVDVLHFNLHKTFSTPHGGGGPGAGPIGVAEKLSPFLPKPIIEHADGKYTLNHDRPDSIGKMKAFYGNFGILVRAYTYIRSLGPEGIKQVAEMAVLNANYIKASLYKHYHLPYNGPSLHECVFNDKLQLKNKVSTMDIAKMLIDYGFHPPTVYFPLIVKGALMIEPTETESKETLDDFIVTMKKIAELAETKPEVFHGAPHMPVVSRPDEITAARNPKLRWKPERPELT</sequence>
<dbReference type="InterPro" id="IPR015422">
    <property type="entry name" value="PyrdxlP-dep_Trfase_small"/>
</dbReference>
<proteinExistence type="inferred from homology"/>
<comment type="catalytic activity">
    <reaction evidence="4">
        <text>N(6)-[(R)-lipoyl]-L-lysyl-[glycine-cleavage complex H protein] + glycine + H(+) = N(6)-[(R)-S(8)-aminomethyldihydrolipoyl]-L-lysyl-[glycine-cleavage complex H protein] + CO2</text>
        <dbReference type="Rhea" id="RHEA:24304"/>
        <dbReference type="Rhea" id="RHEA-COMP:10494"/>
        <dbReference type="Rhea" id="RHEA-COMP:10495"/>
        <dbReference type="ChEBI" id="CHEBI:15378"/>
        <dbReference type="ChEBI" id="CHEBI:16526"/>
        <dbReference type="ChEBI" id="CHEBI:57305"/>
        <dbReference type="ChEBI" id="CHEBI:83099"/>
        <dbReference type="ChEBI" id="CHEBI:83143"/>
        <dbReference type="EC" id="1.4.4.2"/>
    </reaction>
</comment>